<organism evidence="1 2">
    <name type="scientific">Spirosoma arboris</name>
    <dbReference type="NCBI Taxonomy" id="2682092"/>
    <lineage>
        <taxon>Bacteria</taxon>
        <taxon>Pseudomonadati</taxon>
        <taxon>Bacteroidota</taxon>
        <taxon>Cytophagia</taxon>
        <taxon>Cytophagales</taxon>
        <taxon>Cytophagaceae</taxon>
        <taxon>Spirosoma</taxon>
    </lineage>
</organism>
<dbReference type="PANTHER" id="PTHR40660">
    <property type="entry name" value="5'-PHOSPHATE OXIDASE PUTATIVE DOMAIN-CONTAINING PROTEIN-RELATED"/>
    <property type="match status" value="1"/>
</dbReference>
<accession>A0A7K1SD78</accession>
<dbReference type="EMBL" id="WPIN01000005">
    <property type="protein sequence ID" value="MVM31750.1"/>
    <property type="molecule type" value="Genomic_DNA"/>
</dbReference>
<dbReference type="SUPFAM" id="SSF50475">
    <property type="entry name" value="FMN-binding split barrel"/>
    <property type="match status" value="1"/>
</dbReference>
<sequence length="154" mass="17465">MEENTKTNEFSIESLSNFFNHHHDKLLCTANNKGEPSIALMGTPRLAENGTIEFEISDPVSVTLQNMKENKAVVFMAYIPGVRARDYTGARIYAEVTEILSSGEKIDHIRTRIRERHGEEKAAELLATVTCRIKKVRPVVDRGQRWDEPPFGHV</sequence>
<keyword evidence="2" id="KW-1185">Reference proteome</keyword>
<evidence type="ECO:0008006" key="3">
    <source>
        <dbReference type="Google" id="ProtNLM"/>
    </source>
</evidence>
<reference evidence="1 2" key="1">
    <citation type="submission" date="2019-12" db="EMBL/GenBank/DDBJ databases">
        <title>Spirosoma sp. HMF4905 genome sequencing and assembly.</title>
        <authorList>
            <person name="Kang H."/>
            <person name="Cha I."/>
            <person name="Kim H."/>
            <person name="Joh K."/>
        </authorList>
    </citation>
    <scope>NUCLEOTIDE SEQUENCE [LARGE SCALE GENOMIC DNA]</scope>
    <source>
        <strain evidence="1 2">HMF4905</strain>
    </source>
</reference>
<evidence type="ECO:0000313" key="2">
    <source>
        <dbReference type="Proteomes" id="UP000436006"/>
    </source>
</evidence>
<dbReference type="AlphaFoldDB" id="A0A7K1SD78"/>
<proteinExistence type="predicted"/>
<comment type="caution">
    <text evidence="1">The sequence shown here is derived from an EMBL/GenBank/DDBJ whole genome shotgun (WGS) entry which is preliminary data.</text>
</comment>
<dbReference type="Gene3D" id="2.30.110.10">
    <property type="entry name" value="Electron Transport, Fmn-binding Protein, Chain A"/>
    <property type="match status" value="1"/>
</dbReference>
<dbReference type="InterPro" id="IPR012349">
    <property type="entry name" value="Split_barrel_FMN-bd"/>
</dbReference>
<gene>
    <name evidence="1" type="ORF">GO755_17010</name>
</gene>
<name>A0A7K1SD78_9BACT</name>
<evidence type="ECO:0000313" key="1">
    <source>
        <dbReference type="EMBL" id="MVM31750.1"/>
    </source>
</evidence>
<protein>
    <recommendedName>
        <fullName evidence="3">Pyridoxamine 5'-phosphate oxidase family protein</fullName>
    </recommendedName>
</protein>
<dbReference type="Proteomes" id="UP000436006">
    <property type="component" value="Unassembled WGS sequence"/>
</dbReference>
<dbReference type="PANTHER" id="PTHR40660:SF1">
    <property type="entry name" value="5'-PHOSPHATE OXIDASE PUTATIVE DOMAIN-CONTAINING PROTEIN-RELATED"/>
    <property type="match status" value="1"/>
</dbReference>
<dbReference type="RefSeq" id="WP_157586359.1">
    <property type="nucleotide sequence ID" value="NZ_WPIN01000005.1"/>
</dbReference>